<gene>
    <name evidence="3" type="ORF">A2261_02040</name>
</gene>
<evidence type="ECO:0000256" key="1">
    <source>
        <dbReference type="ARBA" id="ARBA00023172"/>
    </source>
</evidence>
<dbReference type="InterPro" id="IPR025246">
    <property type="entry name" value="IS30-like_HTH"/>
</dbReference>
<dbReference type="PANTHER" id="PTHR10948:SF23">
    <property type="entry name" value="TRANSPOSASE INSI FOR INSERTION SEQUENCE ELEMENT IS30A-RELATED"/>
    <property type="match status" value="1"/>
</dbReference>
<dbReference type="AlphaFoldDB" id="A0A1F6NLY5"/>
<dbReference type="SUPFAM" id="SSF53098">
    <property type="entry name" value="Ribonuclease H-like"/>
    <property type="match status" value="1"/>
</dbReference>
<dbReference type="PANTHER" id="PTHR10948">
    <property type="entry name" value="TRANSPOSASE"/>
    <property type="match status" value="1"/>
</dbReference>
<dbReference type="Gene3D" id="3.30.420.10">
    <property type="entry name" value="Ribonuclease H-like superfamily/Ribonuclease H"/>
    <property type="match status" value="1"/>
</dbReference>
<dbReference type="GO" id="GO:0015074">
    <property type="term" value="P:DNA integration"/>
    <property type="evidence" value="ECO:0007669"/>
    <property type="project" value="InterPro"/>
</dbReference>
<protein>
    <recommendedName>
        <fullName evidence="2">Integrase catalytic domain-containing protein</fullName>
    </recommendedName>
</protein>
<name>A0A1F6NLY5_9BACT</name>
<sequence length="329" mass="38302">MSNLKLCEREKIEFYLRCKQGIREIARLIHRDHSVISREVQRNGGVSGYDAKRAQAMADKRLGHNRIRKLDKDRELKQYVVNNLTEDCSPKQVAGRLRKYPPPEIKGKLISHESIYQYIYTGEGRYEQLYQHLRRGQPRRQKFHARTSAKTTIAERQSIHLRPEEINNRSVAGHWETDSMICKKQREIVSVQYERKIKLVRIHKLPNKTAIETRDALIRTIESLQPGAVKSMTFDNGTEGALHMTIRDDWQVDTYFCDTYCSWQKGGVENTNGLIRQYIPKDADLSKLTYRDIYAIQEKLNNRPRASLGFKTPNEMAAELKWIGGALKT</sequence>
<evidence type="ECO:0000259" key="2">
    <source>
        <dbReference type="PROSITE" id="PS50994"/>
    </source>
</evidence>
<dbReference type="NCBIfam" id="NF033563">
    <property type="entry name" value="transpos_IS30"/>
    <property type="match status" value="1"/>
</dbReference>
<dbReference type="EMBL" id="MFQR01000010">
    <property type="protein sequence ID" value="OGH84644.1"/>
    <property type="molecule type" value="Genomic_DNA"/>
</dbReference>
<accession>A0A1F6NLY5</accession>
<evidence type="ECO:0000313" key="4">
    <source>
        <dbReference type="Proteomes" id="UP000177803"/>
    </source>
</evidence>
<dbReference type="InterPro" id="IPR051917">
    <property type="entry name" value="Transposase-Integrase"/>
</dbReference>
<feature type="domain" description="Integrase catalytic" evidence="2">
    <location>
        <begin position="159"/>
        <end position="321"/>
    </location>
</feature>
<dbReference type="Proteomes" id="UP000177803">
    <property type="component" value="Unassembled WGS sequence"/>
</dbReference>
<dbReference type="InterPro" id="IPR053392">
    <property type="entry name" value="Transposase_IS30-like"/>
</dbReference>
<comment type="caution">
    <text evidence="3">The sequence shown here is derived from an EMBL/GenBank/DDBJ whole genome shotgun (WGS) entry which is preliminary data.</text>
</comment>
<dbReference type="GO" id="GO:0005829">
    <property type="term" value="C:cytosol"/>
    <property type="evidence" value="ECO:0007669"/>
    <property type="project" value="TreeGrafter"/>
</dbReference>
<proteinExistence type="predicted"/>
<organism evidence="3 4">
    <name type="scientific">Candidatus Magasanikbacteria bacterium RIFOXYA2_FULL_44_8</name>
    <dbReference type="NCBI Taxonomy" id="1798696"/>
    <lineage>
        <taxon>Bacteria</taxon>
        <taxon>Candidatus Magasanikiibacteriota</taxon>
    </lineage>
</organism>
<keyword evidence="1" id="KW-0233">DNA recombination</keyword>
<dbReference type="GO" id="GO:0006310">
    <property type="term" value="P:DNA recombination"/>
    <property type="evidence" value="ECO:0007669"/>
    <property type="project" value="UniProtKB-KW"/>
</dbReference>
<dbReference type="PROSITE" id="PS50994">
    <property type="entry name" value="INTEGRASE"/>
    <property type="match status" value="1"/>
</dbReference>
<reference evidence="3 4" key="1">
    <citation type="journal article" date="2016" name="Nat. Commun.">
        <title>Thousands of microbial genomes shed light on interconnected biogeochemical processes in an aquifer system.</title>
        <authorList>
            <person name="Anantharaman K."/>
            <person name="Brown C.T."/>
            <person name="Hug L.A."/>
            <person name="Sharon I."/>
            <person name="Castelle C.J."/>
            <person name="Probst A.J."/>
            <person name="Thomas B.C."/>
            <person name="Singh A."/>
            <person name="Wilkins M.J."/>
            <person name="Karaoz U."/>
            <person name="Brodie E.L."/>
            <person name="Williams K.H."/>
            <person name="Hubbard S.S."/>
            <person name="Banfield J.F."/>
        </authorList>
    </citation>
    <scope>NUCLEOTIDE SEQUENCE [LARGE SCALE GENOMIC DNA]</scope>
</reference>
<dbReference type="InterPro" id="IPR036397">
    <property type="entry name" value="RNaseH_sf"/>
</dbReference>
<dbReference type="InterPro" id="IPR012337">
    <property type="entry name" value="RNaseH-like_sf"/>
</dbReference>
<dbReference type="Pfam" id="PF13936">
    <property type="entry name" value="HTH_38"/>
    <property type="match status" value="1"/>
</dbReference>
<evidence type="ECO:0000313" key="3">
    <source>
        <dbReference type="EMBL" id="OGH84644.1"/>
    </source>
</evidence>
<dbReference type="InterPro" id="IPR001584">
    <property type="entry name" value="Integrase_cat-core"/>
</dbReference>
<dbReference type="GO" id="GO:0032196">
    <property type="term" value="P:transposition"/>
    <property type="evidence" value="ECO:0007669"/>
    <property type="project" value="TreeGrafter"/>
</dbReference>
<dbReference type="GO" id="GO:0004803">
    <property type="term" value="F:transposase activity"/>
    <property type="evidence" value="ECO:0007669"/>
    <property type="project" value="TreeGrafter"/>
</dbReference>
<dbReference type="GO" id="GO:0003676">
    <property type="term" value="F:nucleic acid binding"/>
    <property type="evidence" value="ECO:0007669"/>
    <property type="project" value="InterPro"/>
</dbReference>